<organism evidence="6 7">
    <name type="scientific">Tranquillimonas alkanivorans</name>
    <dbReference type="NCBI Taxonomy" id="441119"/>
    <lineage>
        <taxon>Bacteria</taxon>
        <taxon>Pseudomonadati</taxon>
        <taxon>Pseudomonadota</taxon>
        <taxon>Alphaproteobacteria</taxon>
        <taxon>Rhodobacterales</taxon>
        <taxon>Roseobacteraceae</taxon>
        <taxon>Tranquillimonas</taxon>
    </lineage>
</organism>
<dbReference type="InterPro" id="IPR017785">
    <property type="entry name" value="Choline-sulfatase"/>
</dbReference>
<dbReference type="GO" id="GO:0046872">
    <property type="term" value="F:metal ion binding"/>
    <property type="evidence" value="ECO:0007669"/>
    <property type="project" value="UniProtKB-KW"/>
</dbReference>
<evidence type="ECO:0000256" key="2">
    <source>
        <dbReference type="ARBA" id="ARBA00022723"/>
    </source>
</evidence>
<dbReference type="GO" id="GO:0005737">
    <property type="term" value="C:cytoplasm"/>
    <property type="evidence" value="ECO:0007669"/>
    <property type="project" value="TreeGrafter"/>
</dbReference>
<evidence type="ECO:0000313" key="6">
    <source>
        <dbReference type="EMBL" id="SFP16736.1"/>
    </source>
</evidence>
<keyword evidence="2" id="KW-0479">Metal-binding</keyword>
<evidence type="ECO:0000256" key="3">
    <source>
        <dbReference type="ARBA" id="ARBA00022801"/>
    </source>
</evidence>
<dbReference type="PANTHER" id="PTHR45953">
    <property type="entry name" value="IDURONATE 2-SULFATASE"/>
    <property type="match status" value="1"/>
</dbReference>
<feature type="domain" description="Sulfatase N-terminal" evidence="4">
    <location>
        <begin position="4"/>
        <end position="345"/>
    </location>
</feature>
<accession>A0A1I5N5Z6</accession>
<dbReference type="PROSITE" id="PS00149">
    <property type="entry name" value="SULFATASE_2"/>
    <property type="match status" value="1"/>
</dbReference>
<dbReference type="InterPro" id="IPR017850">
    <property type="entry name" value="Alkaline_phosphatase_core_sf"/>
</dbReference>
<reference evidence="6 7" key="1">
    <citation type="submission" date="2016-10" db="EMBL/GenBank/DDBJ databases">
        <authorList>
            <person name="de Groot N.N."/>
        </authorList>
    </citation>
    <scope>NUCLEOTIDE SEQUENCE [LARGE SCALE GENOMIC DNA]</scope>
    <source>
        <strain evidence="6 7">DSM 19547</strain>
    </source>
</reference>
<dbReference type="PANTHER" id="PTHR45953:SF1">
    <property type="entry name" value="IDURONATE 2-SULFATASE"/>
    <property type="match status" value="1"/>
</dbReference>
<gene>
    <name evidence="6" type="ORF">SAMN04488047_10395</name>
</gene>
<evidence type="ECO:0000256" key="1">
    <source>
        <dbReference type="ARBA" id="ARBA00008779"/>
    </source>
</evidence>
<dbReference type="InterPro" id="IPR024607">
    <property type="entry name" value="Sulfatase_CS"/>
</dbReference>
<dbReference type="InterPro" id="IPR025863">
    <property type="entry name" value="Choline_sulf_C_dom"/>
</dbReference>
<evidence type="ECO:0000259" key="5">
    <source>
        <dbReference type="Pfam" id="PF12411"/>
    </source>
</evidence>
<feature type="domain" description="Choline sulfatase enzyme C-terminal" evidence="5">
    <location>
        <begin position="447"/>
        <end position="498"/>
    </location>
</feature>
<dbReference type="InterPro" id="IPR000917">
    <property type="entry name" value="Sulfatase_N"/>
</dbReference>
<dbReference type="NCBIfam" id="TIGR03417">
    <property type="entry name" value="chol_sulfatase"/>
    <property type="match status" value="1"/>
</dbReference>
<dbReference type="Gene3D" id="3.40.720.10">
    <property type="entry name" value="Alkaline Phosphatase, subunit A"/>
    <property type="match status" value="1"/>
</dbReference>
<proteinExistence type="inferred from homology"/>
<dbReference type="GO" id="GO:0008484">
    <property type="term" value="F:sulfuric ester hydrolase activity"/>
    <property type="evidence" value="ECO:0007669"/>
    <property type="project" value="TreeGrafter"/>
</dbReference>
<dbReference type="AlphaFoldDB" id="A0A1I5N5Z6"/>
<sequence length="502" mass="57598">MTQPNFLIFMVDQANGTLFPDGPADWLHMPNLKRLAERSVRFKNSYTASPLCAPGRGAFMSGQLPSRTGVYDNAAEFKSDIPTFAHHLRRAGYHTCLSGKMHFVGPDQLHGFEERLTTDVYPADFGWTPDYRKPGERIDWWYHNLGSVTGAGVAEITNQMEFDDEVAYHATRKVYDYARGLDPRPWCLTVSFTHPHDPYVARKKYWDLYEDCEHLLPEVPAFDYEDHDPHSKRIFDANDWRNFDISEEDIRRSRRAYFANLSYLDDHIGNIMHALESTGQEAVILFVSDHGDMLGERGLWFKMSFFEGSSRVPLMISAPGLEPGLIETPVSTLDVGPTMCELAGVSMDEVAPWTDGESLVSLARGTERTTPVAMEYAAEASYSPLIALRAGRWKYTNCALDPEQLFDLDADPHELTNLAEDPAHAEVLERFRVEAAKRWDLEQFDAEVRESQARRWVVYEALRQGGYYPWDYQPLQKASERYMRNHMDLNVLEDRQRFPRGE</sequence>
<dbReference type="CDD" id="cd16032">
    <property type="entry name" value="choline-sulfatase"/>
    <property type="match status" value="1"/>
</dbReference>
<evidence type="ECO:0000259" key="4">
    <source>
        <dbReference type="Pfam" id="PF00884"/>
    </source>
</evidence>
<protein>
    <submittedName>
        <fullName evidence="6">Choline-sulfatase</fullName>
    </submittedName>
</protein>
<evidence type="ECO:0000313" key="7">
    <source>
        <dbReference type="Proteomes" id="UP000199356"/>
    </source>
</evidence>
<dbReference type="SUPFAM" id="SSF53649">
    <property type="entry name" value="Alkaline phosphatase-like"/>
    <property type="match status" value="1"/>
</dbReference>
<dbReference type="Pfam" id="PF00884">
    <property type="entry name" value="Sulfatase"/>
    <property type="match status" value="1"/>
</dbReference>
<comment type="similarity">
    <text evidence="1">Belongs to the sulfatase family.</text>
</comment>
<keyword evidence="3" id="KW-0378">Hydrolase</keyword>
<dbReference type="FunFam" id="3.40.720.10:FF:000032">
    <property type="entry name" value="Choline sulfatase"/>
    <property type="match status" value="1"/>
</dbReference>
<dbReference type="Proteomes" id="UP000199356">
    <property type="component" value="Unassembled WGS sequence"/>
</dbReference>
<keyword evidence="7" id="KW-1185">Reference proteome</keyword>
<dbReference type="STRING" id="441119.SAMN04488047_10395"/>
<dbReference type="Pfam" id="PF12411">
    <property type="entry name" value="Choline_sulf_C"/>
    <property type="match status" value="1"/>
</dbReference>
<dbReference type="RefSeq" id="WP_093418936.1">
    <property type="nucleotide sequence ID" value="NZ_FOXA01000003.1"/>
</dbReference>
<dbReference type="OrthoDB" id="9795675at2"/>
<name>A0A1I5N5Z6_9RHOB</name>
<dbReference type="EMBL" id="FOXA01000003">
    <property type="protein sequence ID" value="SFP16736.1"/>
    <property type="molecule type" value="Genomic_DNA"/>
</dbReference>